<dbReference type="EMBL" id="OU963870">
    <property type="protein sequence ID" value="CAH0395939.1"/>
    <property type="molecule type" value="Genomic_DNA"/>
</dbReference>
<reference evidence="2" key="1">
    <citation type="submission" date="2021-12" db="EMBL/GenBank/DDBJ databases">
        <authorList>
            <person name="King R."/>
        </authorList>
    </citation>
    <scope>NUCLEOTIDE SEQUENCE</scope>
</reference>
<dbReference type="InterPro" id="IPR014043">
    <property type="entry name" value="Acyl_transferase_dom"/>
</dbReference>
<dbReference type="InterPro" id="IPR016039">
    <property type="entry name" value="Thiolase-like"/>
</dbReference>
<dbReference type="Gene3D" id="3.30.70.3290">
    <property type="match status" value="1"/>
</dbReference>
<dbReference type="PANTHER" id="PTHR43775">
    <property type="entry name" value="FATTY ACID SYNTHASE"/>
    <property type="match status" value="1"/>
</dbReference>
<dbReference type="InterPro" id="IPR032821">
    <property type="entry name" value="PKS_assoc"/>
</dbReference>
<dbReference type="PANTHER" id="PTHR43775:SF23">
    <property type="entry name" value="FATTY ACID SYNTHASE 3"/>
    <property type="match status" value="1"/>
</dbReference>
<dbReference type="InterPro" id="IPR050091">
    <property type="entry name" value="PKS_NRPS_Biosynth_Enz"/>
</dbReference>
<dbReference type="Pfam" id="PF02801">
    <property type="entry name" value="Ketoacyl-synt_C"/>
    <property type="match status" value="1"/>
</dbReference>
<dbReference type="Pfam" id="PF00109">
    <property type="entry name" value="ketoacyl-synt"/>
    <property type="match status" value="1"/>
</dbReference>
<dbReference type="InterPro" id="IPR014030">
    <property type="entry name" value="Ketoacyl_synth_N"/>
</dbReference>
<dbReference type="InterPro" id="IPR016035">
    <property type="entry name" value="Acyl_Trfase/lysoPLipase"/>
</dbReference>
<dbReference type="SMART" id="SM00825">
    <property type="entry name" value="PKS_KS"/>
    <property type="match status" value="1"/>
</dbReference>
<dbReference type="Pfam" id="PF16197">
    <property type="entry name" value="KAsynt_C_assoc"/>
    <property type="match status" value="1"/>
</dbReference>
<evidence type="ECO:0000259" key="1">
    <source>
        <dbReference type="PROSITE" id="PS52004"/>
    </source>
</evidence>
<dbReference type="GO" id="GO:0006633">
    <property type="term" value="P:fatty acid biosynthetic process"/>
    <property type="evidence" value="ECO:0007669"/>
    <property type="project" value="UniProtKB-KW"/>
</dbReference>
<organism evidence="2 3">
    <name type="scientific">Bemisia tabaci</name>
    <name type="common">Sweetpotato whitefly</name>
    <name type="synonym">Aleurodes tabaci</name>
    <dbReference type="NCBI Taxonomy" id="7038"/>
    <lineage>
        <taxon>Eukaryota</taxon>
        <taxon>Metazoa</taxon>
        <taxon>Ecdysozoa</taxon>
        <taxon>Arthropoda</taxon>
        <taxon>Hexapoda</taxon>
        <taxon>Insecta</taxon>
        <taxon>Pterygota</taxon>
        <taxon>Neoptera</taxon>
        <taxon>Paraneoptera</taxon>
        <taxon>Hemiptera</taxon>
        <taxon>Sternorrhyncha</taxon>
        <taxon>Aleyrodoidea</taxon>
        <taxon>Aleyrodidae</taxon>
        <taxon>Aleyrodinae</taxon>
        <taxon>Bemisia</taxon>
    </lineage>
</organism>
<dbReference type="Proteomes" id="UP001152759">
    <property type="component" value="Chromosome 9"/>
</dbReference>
<dbReference type="InterPro" id="IPR020841">
    <property type="entry name" value="PKS_Beta-ketoAc_synthase_dom"/>
</dbReference>
<dbReference type="PROSITE" id="PS52004">
    <property type="entry name" value="KS3_2"/>
    <property type="match status" value="1"/>
</dbReference>
<evidence type="ECO:0000313" key="3">
    <source>
        <dbReference type="Proteomes" id="UP001152759"/>
    </source>
</evidence>
<dbReference type="GO" id="GO:0016491">
    <property type="term" value="F:oxidoreductase activity"/>
    <property type="evidence" value="ECO:0007669"/>
    <property type="project" value="UniProtKB-KW"/>
</dbReference>
<sequence>MEDTTEVVISGVAGSFPECANIDELEEALFRKAHLVTDDDRLGGIAKLHTGNFKYSKHSGKAFPPDKFDATFFNIPFSFPSVMDPVMKKCMETSVEAIIDAGLNPHLLEGTNTAVYSTYDNSESELVLPFTPREKVLMGNCRTLTANRLSFALNLNAVWVSQLQMESAALLTIKRAEDARRNWATIVGAGNKFFGGKEPGTNFLSFDEKPAKKMLREMYIKWRVDPAEVEYVEADGSGVKLRLLILLFSQDRDSREIDLISETFCKDRDKPLLIGSLKSNMGHADTAACGAGTVKALIAMNKSKIPPNIHLESPNSKISPLKLQVVTDTTPFSGKYVGVNAIGLAGSFGHALLRKNSKEASKMKVAESFPQILLLSSRTEDDMPRILEKAKTSKNTPEFAALLNGVFEKELKGHMYRGYIIKQSDGTVSPPKSQQIDGSKRPIWWVFSGMGSQWSAMGSHLMHIPIFYDVIDRCDRVLAPHGVDIKHILTSTDERIFDNILHSFVGITAVQVM</sequence>
<name>A0A9P0ALP4_BEMTA</name>
<dbReference type="CDD" id="cd00833">
    <property type="entry name" value="PKS"/>
    <property type="match status" value="1"/>
</dbReference>
<gene>
    <name evidence="2" type="ORF">BEMITA_LOCUS14060</name>
</gene>
<dbReference type="Pfam" id="PF00698">
    <property type="entry name" value="Acyl_transf_1"/>
    <property type="match status" value="1"/>
</dbReference>
<dbReference type="SUPFAM" id="SSF52151">
    <property type="entry name" value="FabD/lysophospholipase-like"/>
    <property type="match status" value="1"/>
</dbReference>
<dbReference type="SUPFAM" id="SSF53901">
    <property type="entry name" value="Thiolase-like"/>
    <property type="match status" value="2"/>
</dbReference>
<feature type="domain" description="Ketosynthase family 3 (KS3)" evidence="1">
    <location>
        <begin position="4"/>
        <end position="355"/>
    </location>
</feature>
<proteinExistence type="predicted"/>
<dbReference type="AlphaFoldDB" id="A0A9P0ALP4"/>
<evidence type="ECO:0000313" key="2">
    <source>
        <dbReference type="EMBL" id="CAH0395939.1"/>
    </source>
</evidence>
<dbReference type="Gene3D" id="3.40.47.10">
    <property type="match status" value="2"/>
</dbReference>
<accession>A0A9P0ALP4</accession>
<dbReference type="InterPro" id="IPR014031">
    <property type="entry name" value="Ketoacyl_synth_C"/>
</dbReference>
<dbReference type="GO" id="GO:0004312">
    <property type="term" value="F:fatty acid synthase activity"/>
    <property type="evidence" value="ECO:0007669"/>
    <property type="project" value="UniProtKB-EC"/>
</dbReference>
<protein>
    <recommendedName>
        <fullName evidence="1">Ketosynthase family 3 (KS3) domain-containing protein</fullName>
    </recommendedName>
</protein>
<dbReference type="GO" id="GO:0016787">
    <property type="term" value="F:hydrolase activity"/>
    <property type="evidence" value="ECO:0007669"/>
    <property type="project" value="UniProtKB-KW"/>
</dbReference>
<keyword evidence="3" id="KW-1185">Reference proteome</keyword>
<dbReference type="Gene3D" id="3.40.366.10">
    <property type="entry name" value="Malonyl-Coenzyme A Acyl Carrier Protein, domain 2"/>
    <property type="match status" value="1"/>
</dbReference>
<dbReference type="InterPro" id="IPR001227">
    <property type="entry name" value="Ac_transferase_dom_sf"/>
</dbReference>